<protein>
    <submittedName>
        <fullName evidence="1">Uncharacterized protein</fullName>
    </submittedName>
</protein>
<dbReference type="EMBL" id="AP015034">
    <property type="protein sequence ID" value="BAT75509.1"/>
    <property type="molecule type" value="Genomic_DNA"/>
</dbReference>
<accession>A0A0S3R4I1</accession>
<evidence type="ECO:0000313" key="1">
    <source>
        <dbReference type="EMBL" id="BAT75509.1"/>
    </source>
</evidence>
<sequence>LSLSLSLFLSLCCRSVVCRLFLSLSLLYFLFVALCSECFCNRLVENERWKLHTIYKIENGGFGGTHISVSNKTQCLGCV</sequence>
<dbReference type="Proteomes" id="UP000291084">
    <property type="component" value="Chromosome 1"/>
</dbReference>
<evidence type="ECO:0000313" key="2">
    <source>
        <dbReference type="Proteomes" id="UP000291084"/>
    </source>
</evidence>
<proteinExistence type="predicted"/>
<organism evidence="1 2">
    <name type="scientific">Vigna angularis var. angularis</name>
    <dbReference type="NCBI Taxonomy" id="157739"/>
    <lineage>
        <taxon>Eukaryota</taxon>
        <taxon>Viridiplantae</taxon>
        <taxon>Streptophyta</taxon>
        <taxon>Embryophyta</taxon>
        <taxon>Tracheophyta</taxon>
        <taxon>Spermatophyta</taxon>
        <taxon>Magnoliopsida</taxon>
        <taxon>eudicotyledons</taxon>
        <taxon>Gunneridae</taxon>
        <taxon>Pentapetalae</taxon>
        <taxon>rosids</taxon>
        <taxon>fabids</taxon>
        <taxon>Fabales</taxon>
        <taxon>Fabaceae</taxon>
        <taxon>Papilionoideae</taxon>
        <taxon>50 kb inversion clade</taxon>
        <taxon>NPAAA clade</taxon>
        <taxon>indigoferoid/millettioid clade</taxon>
        <taxon>Phaseoleae</taxon>
        <taxon>Vigna</taxon>
    </lineage>
</organism>
<gene>
    <name evidence="1" type="primary">Vigan.01G338200</name>
    <name evidence="1" type="ORF">VIGAN_01338200</name>
</gene>
<name>A0A0S3R4I1_PHAAN</name>
<keyword evidence="2" id="KW-1185">Reference proteome</keyword>
<dbReference type="AlphaFoldDB" id="A0A0S3R4I1"/>
<reference evidence="1 2" key="1">
    <citation type="journal article" date="2015" name="Sci. Rep.">
        <title>The power of single molecule real-time sequencing technology in the de novo assembly of a eukaryotic genome.</title>
        <authorList>
            <person name="Sakai H."/>
            <person name="Naito K."/>
            <person name="Ogiso-Tanaka E."/>
            <person name="Takahashi Y."/>
            <person name="Iseki K."/>
            <person name="Muto C."/>
            <person name="Satou K."/>
            <person name="Teruya K."/>
            <person name="Shiroma A."/>
            <person name="Shimoji M."/>
            <person name="Hirano T."/>
            <person name="Itoh T."/>
            <person name="Kaga A."/>
            <person name="Tomooka N."/>
        </authorList>
    </citation>
    <scope>NUCLEOTIDE SEQUENCE [LARGE SCALE GENOMIC DNA]</scope>
    <source>
        <strain evidence="2">cv. Shumari</strain>
    </source>
</reference>
<feature type="non-terminal residue" evidence="1">
    <location>
        <position position="1"/>
    </location>
</feature>